<organism evidence="1 2">
    <name type="scientific">Pleuronectes platessa</name>
    <name type="common">European plaice</name>
    <dbReference type="NCBI Taxonomy" id="8262"/>
    <lineage>
        <taxon>Eukaryota</taxon>
        <taxon>Metazoa</taxon>
        <taxon>Chordata</taxon>
        <taxon>Craniata</taxon>
        <taxon>Vertebrata</taxon>
        <taxon>Euteleostomi</taxon>
        <taxon>Actinopterygii</taxon>
        <taxon>Neopterygii</taxon>
        <taxon>Teleostei</taxon>
        <taxon>Neoteleostei</taxon>
        <taxon>Acanthomorphata</taxon>
        <taxon>Carangaria</taxon>
        <taxon>Pleuronectiformes</taxon>
        <taxon>Pleuronectoidei</taxon>
        <taxon>Pleuronectidae</taxon>
        <taxon>Pleuronectes</taxon>
    </lineage>
</organism>
<dbReference type="Proteomes" id="UP001153269">
    <property type="component" value="Unassembled WGS sequence"/>
</dbReference>
<dbReference type="AlphaFoldDB" id="A0A9N7YQE8"/>
<sequence>MGMTGGPGQSGSAPCARGGAAGRDAAIVLFVVFEVLHFLCWEQEYGVVLVCSCIVVGEGWFGPPPPRPAPQWYVPAVLSLLLPPVVTVKLKWRRAGERPNRGAGFHCPPADSSNPGYCPRPPGLHEEARRGHSGVSEGTARGVLSTVRALIRTGEDMYNTVWTADQEEGDWRDVMMPYSTELIFYLEMDQPPGERSRLVPGERGSRLGLVPWREGVQAGASSWREGSSLGRAPGQALILAGRSSRTDASRLGLAPGQWRSRLELAPG</sequence>
<evidence type="ECO:0000313" key="2">
    <source>
        <dbReference type="Proteomes" id="UP001153269"/>
    </source>
</evidence>
<name>A0A9N7YQE8_PLEPL</name>
<proteinExistence type="predicted"/>
<gene>
    <name evidence="1" type="ORF">PLEPLA_LOCUS23788</name>
</gene>
<keyword evidence="2" id="KW-1185">Reference proteome</keyword>
<reference evidence="1" key="1">
    <citation type="submission" date="2020-03" db="EMBL/GenBank/DDBJ databases">
        <authorList>
            <person name="Weist P."/>
        </authorList>
    </citation>
    <scope>NUCLEOTIDE SEQUENCE</scope>
</reference>
<dbReference type="EMBL" id="CADEAL010001803">
    <property type="protein sequence ID" value="CAB1435739.1"/>
    <property type="molecule type" value="Genomic_DNA"/>
</dbReference>
<protein>
    <submittedName>
        <fullName evidence="1">Uncharacterized protein</fullName>
    </submittedName>
</protein>
<evidence type="ECO:0000313" key="1">
    <source>
        <dbReference type="EMBL" id="CAB1435739.1"/>
    </source>
</evidence>
<comment type="caution">
    <text evidence="1">The sequence shown here is derived from an EMBL/GenBank/DDBJ whole genome shotgun (WGS) entry which is preliminary data.</text>
</comment>
<accession>A0A9N7YQE8</accession>